<evidence type="ECO:0000313" key="2">
    <source>
        <dbReference type="Proteomes" id="UP000193920"/>
    </source>
</evidence>
<sequence length="338" mass="38983">MQANKYQNSYFEKQESFKALVREIQHFLQSKEGKPENCSVEEYIRKKWNISKTQAYRYVISAKVIDQLAEFEIQPCYERICRALYNCAKTPNQMRLLWGSVLQMAGSNPDSINSSHVTKMWKKLCADNKYSKICHFEDEIMNKIEVSLNKHSKEMKHKQLNNLLSPKSNTSSPVVSLNGTMNNTNTMNNSNSQLYQYAVYGTPVIQNTMIPNESSEYKLSSSSYYPSPIQSESLTENIKQYSAPSPPLSVCNSTLSLYNSNSTLFNSDSSLFNGNSRALSLPTNQSINVIEYPMMEVQYPLQTMTIKNYQEQCQNVYQPTIQPNLQNQYQPQQILYYY</sequence>
<gene>
    <name evidence="1" type="ORF">LY90DRAFT_664804</name>
</gene>
<protein>
    <submittedName>
        <fullName evidence="1">Uncharacterized protein</fullName>
    </submittedName>
</protein>
<dbReference type="OrthoDB" id="5595153at2759"/>
<dbReference type="EMBL" id="MCOG01000015">
    <property type="protein sequence ID" value="ORY79182.1"/>
    <property type="molecule type" value="Genomic_DNA"/>
</dbReference>
<reference evidence="1 2" key="1">
    <citation type="submission" date="2016-08" db="EMBL/GenBank/DDBJ databases">
        <title>A Parts List for Fungal Cellulosomes Revealed by Comparative Genomics.</title>
        <authorList>
            <consortium name="DOE Joint Genome Institute"/>
            <person name="Haitjema C.H."/>
            <person name="Gilmore S.P."/>
            <person name="Henske J.K."/>
            <person name="Solomon K.V."/>
            <person name="De Groot R."/>
            <person name="Kuo A."/>
            <person name="Mondo S.J."/>
            <person name="Salamov A.A."/>
            <person name="Labutti K."/>
            <person name="Zhao Z."/>
            <person name="Chiniquy J."/>
            <person name="Barry K."/>
            <person name="Brewer H.M."/>
            <person name="Purvine S.O."/>
            <person name="Wright A.T."/>
            <person name="Boxma B."/>
            <person name="Van Alen T."/>
            <person name="Hackstein J.H."/>
            <person name="Baker S.E."/>
            <person name="Grigoriev I.V."/>
            <person name="O'Malley M.A."/>
        </authorList>
    </citation>
    <scope>NUCLEOTIDE SEQUENCE [LARGE SCALE GENOMIC DNA]</scope>
    <source>
        <strain evidence="1 2">G1</strain>
    </source>
</reference>
<keyword evidence="2" id="KW-1185">Reference proteome</keyword>
<dbReference type="STRING" id="1754190.A0A1Y2F5L4"/>
<name>A0A1Y2F5L4_9FUNG</name>
<proteinExistence type="predicted"/>
<evidence type="ECO:0000313" key="1">
    <source>
        <dbReference type="EMBL" id="ORY79182.1"/>
    </source>
</evidence>
<dbReference type="AlphaFoldDB" id="A0A1Y2F5L4"/>
<organism evidence="1 2">
    <name type="scientific">Neocallimastix californiae</name>
    <dbReference type="NCBI Taxonomy" id="1754190"/>
    <lineage>
        <taxon>Eukaryota</taxon>
        <taxon>Fungi</taxon>
        <taxon>Fungi incertae sedis</taxon>
        <taxon>Chytridiomycota</taxon>
        <taxon>Chytridiomycota incertae sedis</taxon>
        <taxon>Neocallimastigomycetes</taxon>
        <taxon>Neocallimastigales</taxon>
        <taxon>Neocallimastigaceae</taxon>
        <taxon>Neocallimastix</taxon>
    </lineage>
</organism>
<accession>A0A1Y2F5L4</accession>
<comment type="caution">
    <text evidence="1">The sequence shown here is derived from an EMBL/GenBank/DDBJ whole genome shotgun (WGS) entry which is preliminary data.</text>
</comment>
<dbReference type="Proteomes" id="UP000193920">
    <property type="component" value="Unassembled WGS sequence"/>
</dbReference>